<accession>A0A2S9WTA5</accession>
<proteinExistence type="inferred from homology"/>
<gene>
    <name evidence="3" type="ORF">BST86_05965</name>
</gene>
<dbReference type="InterPro" id="IPR013857">
    <property type="entry name" value="NADH-UbQ_OxRdtase-assoc_prot30"/>
</dbReference>
<dbReference type="SUPFAM" id="SSF49785">
    <property type="entry name" value="Galactose-binding domain-like"/>
    <property type="match status" value="1"/>
</dbReference>
<evidence type="ECO:0000259" key="2">
    <source>
        <dbReference type="Pfam" id="PF08547"/>
    </source>
</evidence>
<dbReference type="Pfam" id="PF08547">
    <property type="entry name" value="CIA30"/>
    <property type="match status" value="1"/>
</dbReference>
<dbReference type="InterPro" id="IPR039131">
    <property type="entry name" value="NDUFAF1"/>
</dbReference>
<organism evidence="3 4">
    <name type="scientific">Nonlabens agnitus</name>
    <dbReference type="NCBI Taxonomy" id="870484"/>
    <lineage>
        <taxon>Bacteria</taxon>
        <taxon>Pseudomonadati</taxon>
        <taxon>Bacteroidota</taxon>
        <taxon>Flavobacteriia</taxon>
        <taxon>Flavobacteriales</taxon>
        <taxon>Flavobacteriaceae</taxon>
        <taxon>Nonlabens</taxon>
    </lineage>
</organism>
<comment type="similarity">
    <text evidence="1">Belongs to the CIA30 family.</text>
</comment>
<evidence type="ECO:0000313" key="3">
    <source>
        <dbReference type="EMBL" id="PRP66680.1"/>
    </source>
</evidence>
<dbReference type="InterPro" id="IPR008979">
    <property type="entry name" value="Galactose-bd-like_sf"/>
</dbReference>
<keyword evidence="4" id="KW-1185">Reference proteome</keyword>
<sequence>MKSLFLFLSTLIMTAPIMIYDFNNENGLGNWRIEDDRVMGGISQGKVELTEDGHARFYGNVTVESNGGFSSVQNNSLDIKVNPDQIAKIKVKGDGNTYQFRIQHSNNARESYIKEFETNGEWQTIEIKLNEMKPTYRGRNLNMPNFNHDQIKHARFLIATKKVDQKFELLIDCIELIDA</sequence>
<dbReference type="Proteomes" id="UP000239532">
    <property type="component" value="Unassembled WGS sequence"/>
</dbReference>
<dbReference type="AlphaFoldDB" id="A0A2S9WTA5"/>
<dbReference type="PANTHER" id="PTHR13194:SF19">
    <property type="entry name" value="NAD(P)-BINDING ROSSMANN-FOLD SUPERFAMILY PROTEIN"/>
    <property type="match status" value="1"/>
</dbReference>
<dbReference type="RefSeq" id="WP_242446475.1">
    <property type="nucleotide sequence ID" value="NZ_MQUC01000003.1"/>
</dbReference>
<dbReference type="PANTHER" id="PTHR13194">
    <property type="entry name" value="COMPLEX I INTERMEDIATE-ASSOCIATED PROTEIN 30"/>
    <property type="match status" value="1"/>
</dbReference>
<dbReference type="GO" id="GO:0051082">
    <property type="term" value="F:unfolded protein binding"/>
    <property type="evidence" value="ECO:0007669"/>
    <property type="project" value="TreeGrafter"/>
</dbReference>
<feature type="domain" description="NADH:ubiquinone oxidoreductase intermediate-associated protein 30" evidence="2">
    <location>
        <begin position="20"/>
        <end position="171"/>
    </location>
</feature>
<comment type="caution">
    <text evidence="3">The sequence shown here is derived from an EMBL/GenBank/DDBJ whole genome shotgun (WGS) entry which is preliminary data.</text>
</comment>
<name>A0A2S9WTA5_9FLAO</name>
<evidence type="ECO:0000313" key="4">
    <source>
        <dbReference type="Proteomes" id="UP000239532"/>
    </source>
</evidence>
<protein>
    <recommendedName>
        <fullName evidence="2">NADH:ubiquinone oxidoreductase intermediate-associated protein 30 domain-containing protein</fullName>
    </recommendedName>
</protein>
<dbReference type="GO" id="GO:0010257">
    <property type="term" value="P:NADH dehydrogenase complex assembly"/>
    <property type="evidence" value="ECO:0007669"/>
    <property type="project" value="TreeGrafter"/>
</dbReference>
<dbReference type="EMBL" id="MQUC01000003">
    <property type="protein sequence ID" value="PRP66680.1"/>
    <property type="molecule type" value="Genomic_DNA"/>
</dbReference>
<evidence type="ECO:0000256" key="1">
    <source>
        <dbReference type="ARBA" id="ARBA00007884"/>
    </source>
</evidence>
<reference evidence="3 4" key="1">
    <citation type="submission" date="2016-11" db="EMBL/GenBank/DDBJ databases">
        <title>Trade-off between light-utilization and light-protection in marine flavobacteria.</title>
        <authorList>
            <person name="Kumagai Y."/>
        </authorList>
    </citation>
    <scope>NUCLEOTIDE SEQUENCE [LARGE SCALE GENOMIC DNA]</scope>
    <source>
        <strain evidence="3 4">JCM 17109</strain>
    </source>
</reference>